<dbReference type="Pfam" id="PF00582">
    <property type="entry name" value="Usp"/>
    <property type="match status" value="1"/>
</dbReference>
<feature type="domain" description="UspA" evidence="2">
    <location>
        <begin position="9"/>
        <end position="142"/>
    </location>
</feature>
<dbReference type="InterPro" id="IPR006015">
    <property type="entry name" value="Universal_stress_UspA"/>
</dbReference>
<accession>A0ABN2BP90</accession>
<dbReference type="PANTHER" id="PTHR46268">
    <property type="entry name" value="STRESS RESPONSE PROTEIN NHAX"/>
    <property type="match status" value="1"/>
</dbReference>
<gene>
    <name evidence="3" type="ORF">GCM10009691_18730</name>
</gene>
<comment type="caution">
    <text evidence="3">The sequence shown here is derived from an EMBL/GenBank/DDBJ whole genome shotgun (WGS) entry which is preliminary data.</text>
</comment>
<dbReference type="Proteomes" id="UP001501791">
    <property type="component" value="Unassembled WGS sequence"/>
</dbReference>
<dbReference type="SUPFAM" id="SSF52402">
    <property type="entry name" value="Adenine nucleotide alpha hydrolases-like"/>
    <property type="match status" value="1"/>
</dbReference>
<dbReference type="Gene3D" id="3.40.50.620">
    <property type="entry name" value="HUPs"/>
    <property type="match status" value="1"/>
</dbReference>
<reference evidence="3 4" key="1">
    <citation type="journal article" date="2019" name="Int. J. Syst. Evol. Microbiol.">
        <title>The Global Catalogue of Microorganisms (GCM) 10K type strain sequencing project: providing services to taxonomists for standard genome sequencing and annotation.</title>
        <authorList>
            <consortium name="The Broad Institute Genomics Platform"/>
            <consortium name="The Broad Institute Genome Sequencing Center for Infectious Disease"/>
            <person name="Wu L."/>
            <person name="Ma J."/>
        </authorList>
    </citation>
    <scope>NUCLEOTIDE SEQUENCE [LARGE SCALE GENOMIC DNA]</scope>
    <source>
        <strain evidence="3 4">JCM 13319</strain>
    </source>
</reference>
<dbReference type="InterPro" id="IPR014729">
    <property type="entry name" value="Rossmann-like_a/b/a_fold"/>
</dbReference>
<protein>
    <recommendedName>
        <fullName evidence="2">UspA domain-containing protein</fullName>
    </recommendedName>
</protein>
<sequence length="144" mass="15489">MISSSENAPVIVAVDGSTPSIQALRKATEFAATLQTELLIITCWKAPEFYNDAVHSNAEIFEEEAKQQQATAIIKAFDSGCPVPARKRLTHGRPATELIKASEHAQLLVLGTRGHGEFTSLILGSVSLECIAHAHCPVLTVRAQ</sequence>
<evidence type="ECO:0000313" key="4">
    <source>
        <dbReference type="Proteomes" id="UP001501791"/>
    </source>
</evidence>
<evidence type="ECO:0000259" key="2">
    <source>
        <dbReference type="Pfam" id="PF00582"/>
    </source>
</evidence>
<comment type="similarity">
    <text evidence="1">Belongs to the universal stress protein A family.</text>
</comment>
<proteinExistence type="inferred from homology"/>
<dbReference type="PANTHER" id="PTHR46268:SF6">
    <property type="entry name" value="UNIVERSAL STRESS PROTEIN UP12"/>
    <property type="match status" value="1"/>
</dbReference>
<organism evidence="3 4">
    <name type="scientific">Brevibacterium picturae</name>
    <dbReference type="NCBI Taxonomy" id="260553"/>
    <lineage>
        <taxon>Bacteria</taxon>
        <taxon>Bacillati</taxon>
        <taxon>Actinomycetota</taxon>
        <taxon>Actinomycetes</taxon>
        <taxon>Micrococcales</taxon>
        <taxon>Brevibacteriaceae</taxon>
        <taxon>Brevibacterium</taxon>
    </lineage>
</organism>
<dbReference type="RefSeq" id="WP_346035936.1">
    <property type="nucleotide sequence ID" value="NZ_BAAALY010000006.1"/>
</dbReference>
<dbReference type="CDD" id="cd00293">
    <property type="entry name" value="USP-like"/>
    <property type="match status" value="1"/>
</dbReference>
<name>A0ABN2BP90_9MICO</name>
<keyword evidence="4" id="KW-1185">Reference proteome</keyword>
<evidence type="ECO:0000256" key="1">
    <source>
        <dbReference type="ARBA" id="ARBA00008791"/>
    </source>
</evidence>
<dbReference type="InterPro" id="IPR006016">
    <property type="entry name" value="UspA"/>
</dbReference>
<dbReference type="PRINTS" id="PR01438">
    <property type="entry name" value="UNVRSLSTRESS"/>
</dbReference>
<dbReference type="EMBL" id="BAAALY010000006">
    <property type="protein sequence ID" value="GAA1544515.1"/>
    <property type="molecule type" value="Genomic_DNA"/>
</dbReference>
<evidence type="ECO:0000313" key="3">
    <source>
        <dbReference type="EMBL" id="GAA1544515.1"/>
    </source>
</evidence>